<evidence type="ECO:0000259" key="5">
    <source>
        <dbReference type="Pfam" id="PF00725"/>
    </source>
</evidence>
<name>A0A916TCI3_9ACTN</name>
<feature type="domain" description="3-hydroxyacyl-CoA dehydrogenase C-terminal" evidence="5">
    <location>
        <begin position="175"/>
        <end position="243"/>
    </location>
</feature>
<dbReference type="PANTHER" id="PTHR48075">
    <property type="entry name" value="3-HYDROXYACYL-COA DEHYDROGENASE FAMILY PROTEIN"/>
    <property type="match status" value="1"/>
</dbReference>
<reference evidence="7" key="2">
    <citation type="submission" date="2020-09" db="EMBL/GenBank/DDBJ databases">
        <authorList>
            <person name="Sun Q."/>
            <person name="Zhou Y."/>
        </authorList>
    </citation>
    <scope>NUCLEOTIDE SEQUENCE</scope>
    <source>
        <strain evidence="7">CGMCC 1.12827</strain>
    </source>
</reference>
<comment type="pathway">
    <text evidence="1">Lipid metabolism; butanoate metabolism.</text>
</comment>
<evidence type="ECO:0000313" key="8">
    <source>
        <dbReference type="Proteomes" id="UP000621454"/>
    </source>
</evidence>
<dbReference type="SUPFAM" id="SSF48179">
    <property type="entry name" value="6-phosphogluconate dehydrogenase C-terminal domain-like"/>
    <property type="match status" value="1"/>
</dbReference>
<evidence type="ECO:0000256" key="4">
    <source>
        <dbReference type="SAM" id="MobiDB-lite"/>
    </source>
</evidence>
<dbReference type="Proteomes" id="UP000621454">
    <property type="component" value="Unassembled WGS sequence"/>
</dbReference>
<dbReference type="InterPro" id="IPR006108">
    <property type="entry name" value="3HC_DH_C"/>
</dbReference>
<gene>
    <name evidence="7" type="ORF">GCM10011489_27580</name>
</gene>
<feature type="domain" description="3-hydroxyacyl-CoA dehydrogenase NAD binding" evidence="6">
    <location>
        <begin position="8"/>
        <end position="170"/>
    </location>
</feature>
<dbReference type="Gene3D" id="1.10.1040.10">
    <property type="entry name" value="N-(1-d-carboxylethyl)-l-norvaline Dehydrogenase, domain 2"/>
    <property type="match status" value="1"/>
</dbReference>
<evidence type="ECO:0000259" key="6">
    <source>
        <dbReference type="Pfam" id="PF02737"/>
    </source>
</evidence>
<dbReference type="EMBL" id="BMGC01000021">
    <property type="protein sequence ID" value="GGB38395.1"/>
    <property type="molecule type" value="Genomic_DNA"/>
</dbReference>
<dbReference type="GO" id="GO:0070403">
    <property type="term" value="F:NAD+ binding"/>
    <property type="evidence" value="ECO:0007669"/>
    <property type="project" value="InterPro"/>
</dbReference>
<evidence type="ECO:0000256" key="3">
    <source>
        <dbReference type="ARBA" id="ARBA00023002"/>
    </source>
</evidence>
<sequence length="320" mass="33574">MIPDIRHAAVIGAGAIGASWCALLTSHGIDVVVADPAPDATERLAAALHEVSDDPVIPTVVASASEAARGADIVFEAGPERLDVKQALFAELDAATAPEVVLASSSSGLRPSEIQLDCVHPERVLVAHPFNPPHLMPLVEVVGGRLTSESAIDTTMSVLRELGKTPVRLRRELPGHVANRLQAALWREAYHLVAQGAISASDLDLAISSGPGLRWALLGPLATQHLSGGPGGMAHVLDHLGPPMVDWWDDLGTPELTPQLIDTVVTGVTEELGGRESEVARARNEALAQLLELKIRYGLDRSPSDQPSASDHSAPAGIPS</sequence>
<feature type="region of interest" description="Disordered" evidence="4">
    <location>
        <begin position="301"/>
        <end position="320"/>
    </location>
</feature>
<dbReference type="GO" id="GO:0006631">
    <property type="term" value="P:fatty acid metabolic process"/>
    <property type="evidence" value="ECO:0007669"/>
    <property type="project" value="InterPro"/>
</dbReference>
<dbReference type="PANTHER" id="PTHR48075:SF5">
    <property type="entry name" value="3-HYDROXYBUTYRYL-COA DEHYDROGENASE"/>
    <property type="match status" value="1"/>
</dbReference>
<protein>
    <submittedName>
        <fullName evidence="7">Hydroxyacyl-CoA dehydrogenase</fullName>
    </submittedName>
</protein>
<dbReference type="GO" id="GO:0016616">
    <property type="term" value="F:oxidoreductase activity, acting on the CH-OH group of donors, NAD or NADP as acceptor"/>
    <property type="evidence" value="ECO:0007669"/>
    <property type="project" value="InterPro"/>
</dbReference>
<evidence type="ECO:0000256" key="2">
    <source>
        <dbReference type="ARBA" id="ARBA00009463"/>
    </source>
</evidence>
<proteinExistence type="inferred from homology"/>
<dbReference type="InterPro" id="IPR036291">
    <property type="entry name" value="NAD(P)-bd_dom_sf"/>
</dbReference>
<dbReference type="InterPro" id="IPR006176">
    <property type="entry name" value="3-OHacyl-CoA_DH_NAD-bd"/>
</dbReference>
<dbReference type="InterPro" id="IPR008927">
    <property type="entry name" value="6-PGluconate_DH-like_C_sf"/>
</dbReference>
<evidence type="ECO:0000313" key="7">
    <source>
        <dbReference type="EMBL" id="GGB38395.1"/>
    </source>
</evidence>
<dbReference type="InterPro" id="IPR013328">
    <property type="entry name" value="6PGD_dom2"/>
</dbReference>
<dbReference type="AlphaFoldDB" id="A0A916TCI3"/>
<evidence type="ECO:0000256" key="1">
    <source>
        <dbReference type="ARBA" id="ARBA00005086"/>
    </source>
</evidence>
<dbReference type="SUPFAM" id="SSF51735">
    <property type="entry name" value="NAD(P)-binding Rossmann-fold domains"/>
    <property type="match status" value="1"/>
</dbReference>
<organism evidence="7 8">
    <name type="scientific">Gordonia jinhuaensis</name>
    <dbReference type="NCBI Taxonomy" id="1517702"/>
    <lineage>
        <taxon>Bacteria</taxon>
        <taxon>Bacillati</taxon>
        <taxon>Actinomycetota</taxon>
        <taxon>Actinomycetes</taxon>
        <taxon>Mycobacteriales</taxon>
        <taxon>Gordoniaceae</taxon>
        <taxon>Gordonia</taxon>
    </lineage>
</organism>
<accession>A0A916TCI3</accession>
<comment type="caution">
    <text evidence="7">The sequence shown here is derived from an EMBL/GenBank/DDBJ whole genome shotgun (WGS) entry which is preliminary data.</text>
</comment>
<reference evidence="7" key="1">
    <citation type="journal article" date="2014" name="Int. J. Syst. Evol. Microbiol.">
        <title>Complete genome sequence of Corynebacterium casei LMG S-19264T (=DSM 44701T), isolated from a smear-ripened cheese.</title>
        <authorList>
            <consortium name="US DOE Joint Genome Institute (JGI-PGF)"/>
            <person name="Walter F."/>
            <person name="Albersmeier A."/>
            <person name="Kalinowski J."/>
            <person name="Ruckert C."/>
        </authorList>
    </citation>
    <scope>NUCLEOTIDE SEQUENCE</scope>
    <source>
        <strain evidence="7">CGMCC 1.12827</strain>
    </source>
</reference>
<dbReference type="Pfam" id="PF02737">
    <property type="entry name" value="3HCDH_N"/>
    <property type="match status" value="1"/>
</dbReference>
<dbReference type="Gene3D" id="3.40.50.720">
    <property type="entry name" value="NAD(P)-binding Rossmann-like Domain"/>
    <property type="match status" value="1"/>
</dbReference>
<keyword evidence="8" id="KW-1185">Reference proteome</keyword>
<keyword evidence="3" id="KW-0560">Oxidoreductase</keyword>
<comment type="similarity">
    <text evidence="2">Belongs to the 3-hydroxyacyl-CoA dehydrogenase family.</text>
</comment>
<dbReference type="Pfam" id="PF00725">
    <property type="entry name" value="3HCDH"/>
    <property type="match status" value="1"/>
</dbReference>